<comment type="caution">
    <text evidence="11">Lacks conserved residue(s) required for the propagation of feature annotation.</text>
</comment>
<evidence type="ECO:0000313" key="14">
    <source>
        <dbReference type="Proteomes" id="UP000239549"/>
    </source>
</evidence>
<name>A0A2L2XD57_9FIRM</name>
<comment type="catalytic activity">
    <reaction evidence="11">
        <text>isopentenyl diphosphate = dimethylallyl diphosphate</text>
        <dbReference type="Rhea" id="RHEA:23284"/>
        <dbReference type="ChEBI" id="CHEBI:57623"/>
        <dbReference type="ChEBI" id="CHEBI:128769"/>
        <dbReference type="EC" id="5.3.3.2"/>
    </reaction>
</comment>
<feature type="binding site" evidence="11">
    <location>
        <begin position="280"/>
        <end position="282"/>
    </location>
    <ligand>
        <name>FMN</name>
        <dbReference type="ChEBI" id="CHEBI:58210"/>
    </ligand>
</feature>
<feature type="binding site" evidence="11">
    <location>
        <position position="114"/>
    </location>
    <ligand>
        <name>FMN</name>
        <dbReference type="ChEBI" id="CHEBI:58210"/>
    </ligand>
</feature>
<dbReference type="PANTHER" id="PTHR43665:SF1">
    <property type="entry name" value="ISOPENTENYL-DIPHOSPHATE DELTA-ISOMERASE"/>
    <property type="match status" value="1"/>
</dbReference>
<sequence>MPGEVLGNVFRHYFIKTGEWLLGRQKRKLEHLKLALELSDGVYPSGFSDIFPVHMSAPELNYSDVDTSCLYMGKRLAAPLMINAITGGHPETAWINRELAAAAGQAGIAMAVGSQKAALNDYSVRETFSVAREVNSDGLLLANLGACCTPGEALSAVEMIAADGLQLHLNVPQEIIMPEGDRNFKGVLANISTIINTVSVPVIVKEVGFGMSRETVLALHAAGVRNIDVGGRGGTDFVAIELSRTNKKCFDMEGWGIPTAVSLLEGLSLGLEIDFVASGGLRSSLDMARALAAGAAMTAMAGPFLKSLVEGGAGELEKSIRYLIQGLRKIMLLTGSANIRELSRKPIVITGPTAEWLERRGVSINSYARRSHTEV</sequence>
<dbReference type="Proteomes" id="UP000239549">
    <property type="component" value="Unassembled WGS sequence"/>
</dbReference>
<dbReference type="InterPro" id="IPR013785">
    <property type="entry name" value="Aldolase_TIM"/>
</dbReference>
<dbReference type="GO" id="GO:0016491">
    <property type="term" value="F:oxidoreductase activity"/>
    <property type="evidence" value="ECO:0007669"/>
    <property type="project" value="InterPro"/>
</dbReference>
<comment type="cofactor">
    <cofactor evidence="11">
        <name>Mg(2+)</name>
        <dbReference type="ChEBI" id="CHEBI:18420"/>
    </cofactor>
</comment>
<keyword evidence="3 11" id="KW-0285">Flavoprotein</keyword>
<proteinExistence type="inferred from homology"/>
<evidence type="ECO:0000256" key="4">
    <source>
        <dbReference type="ARBA" id="ARBA00022643"/>
    </source>
</evidence>
<dbReference type="NCBIfam" id="TIGR02151">
    <property type="entry name" value="IPP_isom_2"/>
    <property type="match status" value="1"/>
</dbReference>
<dbReference type="GO" id="GO:0000287">
    <property type="term" value="F:magnesium ion binding"/>
    <property type="evidence" value="ECO:0007669"/>
    <property type="project" value="UniProtKB-UniRule"/>
</dbReference>
<dbReference type="GO" id="GO:0008299">
    <property type="term" value="P:isoprenoid biosynthetic process"/>
    <property type="evidence" value="ECO:0007669"/>
    <property type="project" value="UniProtKB-UniRule"/>
</dbReference>
<evidence type="ECO:0000256" key="2">
    <source>
        <dbReference type="ARBA" id="ARBA00022490"/>
    </source>
</evidence>
<evidence type="ECO:0000256" key="5">
    <source>
        <dbReference type="ARBA" id="ARBA00022723"/>
    </source>
</evidence>
<organism evidence="13 14">
    <name type="scientific">Desulfocucumis palustris</name>
    <dbReference type="NCBI Taxonomy" id="1898651"/>
    <lineage>
        <taxon>Bacteria</taxon>
        <taxon>Bacillati</taxon>
        <taxon>Bacillota</taxon>
        <taxon>Clostridia</taxon>
        <taxon>Eubacteriales</taxon>
        <taxon>Desulfocucumaceae</taxon>
        <taxon>Desulfocucumis</taxon>
    </lineage>
</organism>
<evidence type="ECO:0000256" key="9">
    <source>
        <dbReference type="ARBA" id="ARBA00023235"/>
    </source>
</evidence>
<dbReference type="GO" id="GO:0010181">
    <property type="term" value="F:FMN binding"/>
    <property type="evidence" value="ECO:0007669"/>
    <property type="project" value="UniProtKB-UniRule"/>
</dbReference>
<dbReference type="PANTHER" id="PTHR43665">
    <property type="entry name" value="ISOPENTENYL-DIPHOSPHATE DELTA-ISOMERASE"/>
    <property type="match status" value="1"/>
</dbReference>
<dbReference type="PIRSF" id="PIRSF003314">
    <property type="entry name" value="IPP_isomerase"/>
    <property type="match status" value="1"/>
</dbReference>
<evidence type="ECO:0000256" key="8">
    <source>
        <dbReference type="ARBA" id="ARBA00023229"/>
    </source>
</evidence>
<gene>
    <name evidence="11" type="primary">fni</name>
    <name evidence="13" type="ORF">DCCM_3174</name>
</gene>
<comment type="cofactor">
    <cofactor evidence="11">
        <name>NADPH</name>
        <dbReference type="ChEBI" id="CHEBI:57783"/>
    </cofactor>
</comment>
<dbReference type="EC" id="5.3.3.2" evidence="11"/>
<dbReference type="HAMAP" id="MF_00354">
    <property type="entry name" value="Idi_2"/>
    <property type="match status" value="1"/>
</dbReference>
<keyword evidence="9 11" id="KW-0413">Isomerase</keyword>
<protein>
    <recommendedName>
        <fullName evidence="11">Isopentenyl-diphosphate delta-isomerase</fullName>
        <shortName evidence="11">IPP isomerase</shortName>
        <ecNumber evidence="11">5.3.3.2</ecNumber>
    </recommendedName>
    <alternativeName>
        <fullName evidence="11">Isopentenyl diphosphate:dimethylallyl diphosphate isomerase</fullName>
    </alternativeName>
    <alternativeName>
        <fullName evidence="11">Isopentenyl pyrophosphate isomerase</fullName>
    </alternativeName>
    <alternativeName>
        <fullName evidence="11">Type 2 isopentenyl diphosphate isomerase</fullName>
        <shortName evidence="11">IDI-2</shortName>
    </alternativeName>
</protein>
<dbReference type="OrthoDB" id="9795032at2"/>
<keyword evidence="4 11" id="KW-0288">FMN</keyword>
<feature type="domain" description="FMN-dependent dehydrogenase" evidence="12">
    <location>
        <begin position="189"/>
        <end position="345"/>
    </location>
</feature>
<comment type="subcellular location">
    <subcellularLocation>
        <location evidence="11">Cytoplasm</location>
    </subcellularLocation>
</comment>
<dbReference type="GO" id="GO:0005737">
    <property type="term" value="C:cytoplasm"/>
    <property type="evidence" value="ECO:0007669"/>
    <property type="project" value="UniProtKB-SubCell"/>
</dbReference>
<feature type="binding site" evidence="11">
    <location>
        <position position="143"/>
    </location>
    <ligand>
        <name>FMN</name>
        <dbReference type="ChEBI" id="CHEBI:58210"/>
    </ligand>
</feature>
<dbReference type="AlphaFoldDB" id="A0A2L2XD57"/>
<feature type="binding site" evidence="11">
    <location>
        <position position="174"/>
    </location>
    <ligand>
        <name>Mg(2+)</name>
        <dbReference type="ChEBI" id="CHEBI:18420"/>
    </ligand>
</feature>
<feature type="binding site" evidence="11">
    <location>
        <begin position="84"/>
        <end position="86"/>
    </location>
    <ligand>
        <name>FMN</name>
        <dbReference type="ChEBI" id="CHEBI:58210"/>
    </ligand>
</feature>
<comment type="similarity">
    <text evidence="11">Belongs to the IPP isomerase type 2 family.</text>
</comment>
<feature type="binding site" evidence="11">
    <location>
        <begin position="27"/>
        <end position="28"/>
    </location>
    <ligand>
        <name>substrate</name>
    </ligand>
</feature>
<keyword evidence="2 11" id="KW-0963">Cytoplasm</keyword>
<keyword evidence="6 11" id="KW-0460">Magnesium</keyword>
<dbReference type="Pfam" id="PF01070">
    <property type="entry name" value="FMN_dh"/>
    <property type="match status" value="1"/>
</dbReference>
<comment type="caution">
    <text evidence="13">The sequence shown here is derived from an EMBL/GenBank/DDBJ whole genome shotgun (WGS) entry which is preliminary data.</text>
</comment>
<keyword evidence="7 11" id="KW-0521">NADP</keyword>
<evidence type="ECO:0000256" key="7">
    <source>
        <dbReference type="ARBA" id="ARBA00022857"/>
    </source>
</evidence>
<feature type="binding site" evidence="11">
    <location>
        <position position="173"/>
    </location>
    <ligand>
        <name>substrate</name>
    </ligand>
</feature>
<dbReference type="InterPro" id="IPR011179">
    <property type="entry name" value="IPdP_isomerase"/>
</dbReference>
<feature type="binding site" evidence="11">
    <location>
        <position position="235"/>
    </location>
    <ligand>
        <name>FMN</name>
        <dbReference type="ChEBI" id="CHEBI:58210"/>
    </ligand>
</feature>
<evidence type="ECO:0000256" key="11">
    <source>
        <dbReference type="HAMAP-Rule" id="MF_00354"/>
    </source>
</evidence>
<dbReference type="InterPro" id="IPR000262">
    <property type="entry name" value="FMN-dep_DH"/>
</dbReference>
<dbReference type="EMBL" id="BFAV01000126">
    <property type="protein sequence ID" value="GBF34062.1"/>
    <property type="molecule type" value="Genomic_DNA"/>
</dbReference>
<evidence type="ECO:0000259" key="12">
    <source>
        <dbReference type="Pfam" id="PF01070"/>
    </source>
</evidence>
<dbReference type="Gene3D" id="3.20.20.70">
    <property type="entry name" value="Aldolase class I"/>
    <property type="match status" value="1"/>
</dbReference>
<evidence type="ECO:0000313" key="13">
    <source>
        <dbReference type="EMBL" id="GBF34062.1"/>
    </source>
</evidence>
<keyword evidence="14" id="KW-1185">Reference proteome</keyword>
<dbReference type="GO" id="GO:0070402">
    <property type="term" value="F:NADPH binding"/>
    <property type="evidence" value="ECO:0007669"/>
    <property type="project" value="UniProtKB-UniRule"/>
</dbReference>
<dbReference type="SUPFAM" id="SSF51395">
    <property type="entry name" value="FMN-linked oxidoreductases"/>
    <property type="match status" value="1"/>
</dbReference>
<evidence type="ECO:0000256" key="6">
    <source>
        <dbReference type="ARBA" id="ARBA00022842"/>
    </source>
</evidence>
<dbReference type="SMART" id="SM01240">
    <property type="entry name" value="IMPDH"/>
    <property type="match status" value="1"/>
</dbReference>
<feature type="binding site" evidence="11">
    <location>
        <position position="205"/>
    </location>
    <ligand>
        <name>FMN</name>
        <dbReference type="ChEBI" id="CHEBI:58210"/>
    </ligand>
</feature>
<feature type="binding site" evidence="11">
    <location>
        <begin position="301"/>
        <end position="302"/>
    </location>
    <ligand>
        <name>FMN</name>
        <dbReference type="ChEBI" id="CHEBI:58210"/>
    </ligand>
</feature>
<comment type="subunit">
    <text evidence="10 11">Homooctamer. Dimer of tetramers.</text>
</comment>
<accession>A0A2L2XD57</accession>
<keyword evidence="8 11" id="KW-0414">Isoprene biosynthesis</keyword>
<evidence type="ECO:0000256" key="1">
    <source>
        <dbReference type="ARBA" id="ARBA00001917"/>
    </source>
</evidence>
<keyword evidence="5 11" id="KW-0479">Metal-binding</keyword>
<reference evidence="14" key="1">
    <citation type="submission" date="2018-02" db="EMBL/GenBank/DDBJ databases">
        <title>Genome sequence of Desulfocucumis palustris strain NAW-5.</title>
        <authorList>
            <person name="Watanabe M."/>
            <person name="Kojima H."/>
            <person name="Fukui M."/>
        </authorList>
    </citation>
    <scope>NUCLEOTIDE SEQUENCE [LARGE SCALE GENOMIC DNA]</scope>
    <source>
        <strain evidence="14">NAW-5</strain>
    </source>
</reference>
<dbReference type="GO" id="GO:0004452">
    <property type="term" value="F:isopentenyl-diphosphate delta-isomerase activity"/>
    <property type="evidence" value="ECO:0007669"/>
    <property type="project" value="UniProtKB-UniRule"/>
</dbReference>
<evidence type="ECO:0000256" key="10">
    <source>
        <dbReference type="ARBA" id="ARBA00025810"/>
    </source>
</evidence>
<comment type="function">
    <text evidence="11">Involved in the biosynthesis of isoprenoids. Catalyzes the 1,3-allylic rearrangement of the homoallylic substrate isopentenyl (IPP) to its allylic isomer, dimethylallyl diphosphate (DMAPP).</text>
</comment>
<evidence type="ECO:0000256" key="3">
    <source>
        <dbReference type="ARBA" id="ARBA00022630"/>
    </source>
</evidence>
<feature type="binding site" evidence="11">
    <location>
        <begin position="114"/>
        <end position="116"/>
    </location>
    <ligand>
        <name>substrate</name>
    </ligand>
</feature>
<comment type="cofactor">
    <cofactor evidence="1 11">
        <name>FMN</name>
        <dbReference type="ChEBI" id="CHEBI:58210"/>
    </cofactor>
</comment>